<dbReference type="PANTHER" id="PTHR13794">
    <property type="entry name" value="ENOLASE SUPERFAMILY, MANDELATE RACEMASE"/>
    <property type="match status" value="1"/>
</dbReference>
<sequence>MRISRLRLRQLSGSMAHEEPFWEERLARPIDVFPEYKSQPATAGFWMPQRIGRGRSRVVSVFLEIDTDEGVTGMAGPIPHEVAWIVDQQFRALLIGADPLATERVWDLMYREAVHGRKGAAMMAISAIDCALWDLKGKALNQPVYRLLGGPVRTSAPAYASMLGYSLEPDKARQRAREFVAQGYTAMKWFPRWGPTDGRAGLARNIELVEALRDGAGPGIDLMFDAWMSWDRPYTLAFARAVQHLDVRWIEEPVLPDKIELHAEIRRHSPVPIATGEHEYTRWGMKALLDAGASDYLQADTFWAGGLSEMVKICTLASLYDIPVIAHGHSVPANAHLTMAMPELLCPLVEYLVKWNELLQFFWKAPVKPVNGVVTVPDGPGLGVEIDPARIEDEKELDWRTLPNMTGSVQER</sequence>
<keyword evidence="2" id="KW-0479">Metal-binding</keyword>
<proteinExistence type="predicted"/>
<feature type="domain" description="Mandelate racemase/muconate lactonizing enzyme C-terminal" evidence="4">
    <location>
        <begin position="169"/>
        <end position="272"/>
    </location>
</feature>
<dbReference type="SMART" id="SM00922">
    <property type="entry name" value="MR_MLE"/>
    <property type="match status" value="1"/>
</dbReference>
<dbReference type="InterPro" id="IPR018110">
    <property type="entry name" value="Mandel_Rmase/mucon_lact_enz_CS"/>
</dbReference>
<evidence type="ECO:0000313" key="5">
    <source>
        <dbReference type="EMBL" id="CAA9582363.1"/>
    </source>
</evidence>
<dbReference type="EMBL" id="CADCWF010000353">
    <property type="protein sequence ID" value="CAA9582363.1"/>
    <property type="molecule type" value="Genomic_DNA"/>
</dbReference>
<dbReference type="SUPFAM" id="SSF51604">
    <property type="entry name" value="Enolase C-terminal domain-like"/>
    <property type="match status" value="1"/>
</dbReference>
<gene>
    <name evidence="5" type="ORF">AVDCRST_MAG59-4952</name>
</gene>
<dbReference type="AlphaFoldDB" id="A0A6J4VKZ4"/>
<evidence type="ECO:0000259" key="4">
    <source>
        <dbReference type="SMART" id="SM00922"/>
    </source>
</evidence>
<accession>A0A6J4VKZ4</accession>
<evidence type="ECO:0000256" key="1">
    <source>
        <dbReference type="ARBA" id="ARBA00001946"/>
    </source>
</evidence>
<dbReference type="InterPro" id="IPR046945">
    <property type="entry name" value="RHMD-like"/>
</dbReference>
<dbReference type="InterPro" id="IPR029065">
    <property type="entry name" value="Enolase_C-like"/>
</dbReference>
<dbReference type="SFLD" id="SFLDG00179">
    <property type="entry name" value="mandelate_racemase"/>
    <property type="match status" value="1"/>
</dbReference>
<dbReference type="PROSITE" id="PS00908">
    <property type="entry name" value="MR_MLE_1"/>
    <property type="match status" value="1"/>
</dbReference>
<dbReference type="InterPro" id="IPR013342">
    <property type="entry name" value="Mandelate_racemase_C"/>
</dbReference>
<dbReference type="Pfam" id="PF02746">
    <property type="entry name" value="MR_MLE_N"/>
    <property type="match status" value="1"/>
</dbReference>
<dbReference type="Gene3D" id="3.30.390.10">
    <property type="entry name" value="Enolase-like, N-terminal domain"/>
    <property type="match status" value="1"/>
</dbReference>
<organism evidence="5">
    <name type="scientific">uncultured Thermomicrobiales bacterium</name>
    <dbReference type="NCBI Taxonomy" id="1645740"/>
    <lineage>
        <taxon>Bacteria</taxon>
        <taxon>Pseudomonadati</taxon>
        <taxon>Thermomicrobiota</taxon>
        <taxon>Thermomicrobia</taxon>
        <taxon>Thermomicrobiales</taxon>
        <taxon>environmental samples</taxon>
    </lineage>
</organism>
<evidence type="ECO:0000256" key="2">
    <source>
        <dbReference type="ARBA" id="ARBA00022723"/>
    </source>
</evidence>
<name>A0A6J4VKZ4_9BACT</name>
<dbReference type="Pfam" id="PF13378">
    <property type="entry name" value="MR_MLE_C"/>
    <property type="match status" value="1"/>
</dbReference>
<dbReference type="GO" id="GO:0016052">
    <property type="term" value="P:carbohydrate catabolic process"/>
    <property type="evidence" value="ECO:0007669"/>
    <property type="project" value="TreeGrafter"/>
</dbReference>
<dbReference type="GO" id="GO:0016836">
    <property type="term" value="F:hydro-lyase activity"/>
    <property type="evidence" value="ECO:0007669"/>
    <property type="project" value="TreeGrafter"/>
</dbReference>
<dbReference type="GO" id="GO:0000287">
    <property type="term" value="F:magnesium ion binding"/>
    <property type="evidence" value="ECO:0007669"/>
    <property type="project" value="TreeGrafter"/>
</dbReference>
<dbReference type="PANTHER" id="PTHR13794:SF58">
    <property type="entry name" value="MITOCHONDRIAL ENOLASE SUPERFAMILY MEMBER 1"/>
    <property type="match status" value="1"/>
</dbReference>
<dbReference type="GO" id="GO:0009063">
    <property type="term" value="P:amino acid catabolic process"/>
    <property type="evidence" value="ECO:0007669"/>
    <property type="project" value="InterPro"/>
</dbReference>
<comment type="cofactor">
    <cofactor evidence="1">
        <name>Mg(2+)</name>
        <dbReference type="ChEBI" id="CHEBI:18420"/>
    </cofactor>
</comment>
<reference evidence="5" key="1">
    <citation type="submission" date="2020-02" db="EMBL/GenBank/DDBJ databases">
        <authorList>
            <person name="Meier V. D."/>
        </authorList>
    </citation>
    <scope>NUCLEOTIDE SEQUENCE</scope>
    <source>
        <strain evidence="5">AVDCRST_MAG59</strain>
    </source>
</reference>
<dbReference type="SUPFAM" id="SSF54826">
    <property type="entry name" value="Enolase N-terminal domain-like"/>
    <property type="match status" value="1"/>
</dbReference>
<keyword evidence="3" id="KW-0460">Magnesium</keyword>
<dbReference type="Gene3D" id="3.20.20.120">
    <property type="entry name" value="Enolase-like C-terminal domain"/>
    <property type="match status" value="1"/>
</dbReference>
<dbReference type="InterPro" id="IPR013341">
    <property type="entry name" value="Mandelate_racemase_N_dom"/>
</dbReference>
<dbReference type="SFLD" id="SFLDS00001">
    <property type="entry name" value="Enolase"/>
    <property type="match status" value="1"/>
</dbReference>
<dbReference type="InterPro" id="IPR036849">
    <property type="entry name" value="Enolase-like_C_sf"/>
</dbReference>
<dbReference type="InterPro" id="IPR029017">
    <property type="entry name" value="Enolase-like_N"/>
</dbReference>
<evidence type="ECO:0000256" key="3">
    <source>
        <dbReference type="ARBA" id="ARBA00022842"/>
    </source>
</evidence>
<protein>
    <submittedName>
        <fullName evidence="5">Putative mandelate racemase/muconate lactonizing enzyme</fullName>
    </submittedName>
</protein>